<sequence length="138" mass="15474">MEKSPAHLDTYKDSFRKLHTTNTTEFLGLKRISGIWQASSYGKDVIIGLIDTRAWPECESFNDRRMPLMPKRWKGKCENGTAFSMSACNKRLIEARVFNKGIIAAGRLIAKYDYDSARDFKGHGTHTSSTAAWAPAVG</sequence>
<evidence type="ECO:0000313" key="5">
    <source>
        <dbReference type="Proteomes" id="UP000197138"/>
    </source>
</evidence>
<dbReference type="GO" id="GO:0004252">
    <property type="term" value="F:serine-type endopeptidase activity"/>
    <property type="evidence" value="ECO:0007669"/>
    <property type="project" value="InterPro"/>
</dbReference>
<evidence type="ECO:0000256" key="2">
    <source>
        <dbReference type="ARBA" id="ARBA00022729"/>
    </source>
</evidence>
<evidence type="ECO:0000313" key="6">
    <source>
        <dbReference type="Proteomes" id="UP000233551"/>
    </source>
</evidence>
<evidence type="ECO:0000313" key="3">
    <source>
        <dbReference type="EMBL" id="OWM80710.1"/>
    </source>
</evidence>
<gene>
    <name evidence="3" type="ORF">CDL15_Pgr006740</name>
    <name evidence="4" type="ORF">CRG98_031551</name>
</gene>
<reference evidence="5" key="1">
    <citation type="journal article" date="2017" name="Plant J.">
        <title>The pomegranate (Punica granatum L.) genome and the genomics of punicalagin biosynthesis.</title>
        <authorList>
            <person name="Qin G."/>
            <person name="Xu C."/>
            <person name="Ming R."/>
            <person name="Tang H."/>
            <person name="Guyot R."/>
            <person name="Kramer E.M."/>
            <person name="Hu Y."/>
            <person name="Yi X."/>
            <person name="Qi Y."/>
            <person name="Xu X."/>
            <person name="Gao Z."/>
            <person name="Pan H."/>
            <person name="Jian J."/>
            <person name="Tian Y."/>
            <person name="Yue Z."/>
            <person name="Xu Y."/>
        </authorList>
    </citation>
    <scope>NUCLEOTIDE SEQUENCE [LARGE SCALE GENOMIC DNA]</scope>
    <source>
        <strain evidence="5">cv. Dabenzi</strain>
    </source>
</reference>
<dbReference type="STRING" id="22663.A0A218X7Q8"/>
<evidence type="ECO:0008006" key="7">
    <source>
        <dbReference type="Google" id="ProtNLM"/>
    </source>
</evidence>
<reference evidence="4 6" key="3">
    <citation type="submission" date="2017-11" db="EMBL/GenBank/DDBJ databases">
        <title>De-novo sequencing of pomegranate (Punica granatum L.) genome.</title>
        <authorList>
            <person name="Akparov Z."/>
            <person name="Amiraslanov A."/>
            <person name="Hajiyeva S."/>
            <person name="Abbasov M."/>
            <person name="Kaur K."/>
            <person name="Hamwieh A."/>
            <person name="Solovyev V."/>
            <person name="Salamov A."/>
            <person name="Braich B."/>
            <person name="Kosarev P."/>
            <person name="Mahmoud A."/>
            <person name="Hajiyev E."/>
            <person name="Babayeva S."/>
            <person name="Izzatullayeva V."/>
            <person name="Mammadov A."/>
            <person name="Mammadov A."/>
            <person name="Sharifova S."/>
            <person name="Ojaghi J."/>
            <person name="Eynullazada K."/>
            <person name="Bayramov B."/>
            <person name="Abdulazimova A."/>
            <person name="Shahmuradov I."/>
        </authorList>
    </citation>
    <scope>NUCLEOTIDE SEQUENCE [LARGE SCALE GENOMIC DNA]</scope>
    <source>
        <strain evidence="4">AG2017</strain>
        <strain evidence="6">cv. AG2017</strain>
        <tissue evidence="4">Leaf</tissue>
    </source>
</reference>
<dbReference type="Proteomes" id="UP000197138">
    <property type="component" value="Unassembled WGS sequence"/>
</dbReference>
<dbReference type="InterPro" id="IPR036852">
    <property type="entry name" value="Peptidase_S8/S53_dom_sf"/>
</dbReference>
<dbReference type="Gene3D" id="3.40.50.200">
    <property type="entry name" value="Peptidase S8/S53 domain"/>
    <property type="match status" value="1"/>
</dbReference>
<dbReference type="InterPro" id="IPR045051">
    <property type="entry name" value="SBT"/>
</dbReference>
<accession>A0A218X7Q8</accession>
<dbReference type="PANTHER" id="PTHR10795">
    <property type="entry name" value="PROPROTEIN CONVERTASE SUBTILISIN/KEXIN"/>
    <property type="match status" value="1"/>
</dbReference>
<dbReference type="SUPFAM" id="SSF52743">
    <property type="entry name" value="Subtilisin-like"/>
    <property type="match status" value="1"/>
</dbReference>
<name>A0A218X7Q8_PUNGR</name>
<dbReference type="Proteomes" id="UP000233551">
    <property type="component" value="Unassembled WGS sequence"/>
</dbReference>
<dbReference type="GO" id="GO:0006508">
    <property type="term" value="P:proteolysis"/>
    <property type="evidence" value="ECO:0007669"/>
    <property type="project" value="InterPro"/>
</dbReference>
<comment type="similarity">
    <text evidence="1">Belongs to the peptidase S8 family.</text>
</comment>
<dbReference type="AlphaFoldDB" id="A0A218X7Q8"/>
<proteinExistence type="inferred from homology"/>
<protein>
    <recommendedName>
        <fullName evidence="7">Peptidase S8/S53 domain-containing protein</fullName>
    </recommendedName>
</protein>
<keyword evidence="2" id="KW-0732">Signal</keyword>
<dbReference type="EMBL" id="MTKT01002214">
    <property type="protein sequence ID" value="OWM80710.1"/>
    <property type="molecule type" value="Genomic_DNA"/>
</dbReference>
<comment type="caution">
    <text evidence="3">The sequence shown here is derived from an EMBL/GenBank/DDBJ whole genome shotgun (WGS) entry which is preliminary data.</text>
</comment>
<reference evidence="3" key="2">
    <citation type="submission" date="2017-06" db="EMBL/GenBank/DDBJ databases">
        <title>The pomegranate genome and the genomics of punicalagin biosynthesis.</title>
        <authorList>
            <person name="Xu C."/>
        </authorList>
    </citation>
    <scope>NUCLEOTIDE SEQUENCE [LARGE SCALE GENOMIC DNA]</scope>
    <source>
        <tissue evidence="3">Fresh leaf</tissue>
    </source>
</reference>
<evidence type="ECO:0000313" key="4">
    <source>
        <dbReference type="EMBL" id="PKI48034.1"/>
    </source>
</evidence>
<organism evidence="3 5">
    <name type="scientific">Punica granatum</name>
    <name type="common">Pomegranate</name>
    <dbReference type="NCBI Taxonomy" id="22663"/>
    <lineage>
        <taxon>Eukaryota</taxon>
        <taxon>Viridiplantae</taxon>
        <taxon>Streptophyta</taxon>
        <taxon>Embryophyta</taxon>
        <taxon>Tracheophyta</taxon>
        <taxon>Spermatophyta</taxon>
        <taxon>Magnoliopsida</taxon>
        <taxon>eudicotyledons</taxon>
        <taxon>Gunneridae</taxon>
        <taxon>Pentapetalae</taxon>
        <taxon>rosids</taxon>
        <taxon>malvids</taxon>
        <taxon>Myrtales</taxon>
        <taxon>Lythraceae</taxon>
        <taxon>Punica</taxon>
    </lineage>
</organism>
<keyword evidence="6" id="KW-1185">Reference proteome</keyword>
<evidence type="ECO:0000256" key="1">
    <source>
        <dbReference type="ARBA" id="ARBA00011073"/>
    </source>
</evidence>
<dbReference type="EMBL" id="PGOL01002437">
    <property type="protein sequence ID" value="PKI48034.1"/>
    <property type="molecule type" value="Genomic_DNA"/>
</dbReference>